<feature type="region of interest" description="Disordered" evidence="1">
    <location>
        <begin position="82"/>
        <end position="101"/>
    </location>
</feature>
<evidence type="ECO:0000256" key="1">
    <source>
        <dbReference type="SAM" id="MobiDB-lite"/>
    </source>
</evidence>
<evidence type="ECO:0000313" key="2">
    <source>
        <dbReference type="EMBL" id="ATX70725.1"/>
    </source>
</evidence>
<keyword evidence="3" id="KW-1185">Reference proteome</keyword>
<accession>A0A2K8KGC1</accession>
<reference evidence="2 3" key="1">
    <citation type="submission" date="2017-11" db="EMBL/GenBank/DDBJ databases">
        <title>Complete genome sequence of Spiroplasma clarkii CN-5 (DSM 19994).</title>
        <authorList>
            <person name="Tsai Y.-M."/>
            <person name="Chang A."/>
            <person name="Lo W.-S."/>
            <person name="Kuo C.-H."/>
        </authorList>
    </citation>
    <scope>NUCLEOTIDE SEQUENCE [LARGE SCALE GENOMIC DNA]</scope>
    <source>
        <strain evidence="2 3">CN-5</strain>
    </source>
</reference>
<feature type="region of interest" description="Disordered" evidence="1">
    <location>
        <begin position="1"/>
        <end position="35"/>
    </location>
</feature>
<evidence type="ECO:0000313" key="3">
    <source>
        <dbReference type="Proteomes" id="UP000231179"/>
    </source>
</evidence>
<organism evidence="2 3">
    <name type="scientific">Spiroplasma clarkii</name>
    <dbReference type="NCBI Taxonomy" id="2139"/>
    <lineage>
        <taxon>Bacteria</taxon>
        <taxon>Bacillati</taxon>
        <taxon>Mycoplasmatota</taxon>
        <taxon>Mollicutes</taxon>
        <taxon>Entomoplasmatales</taxon>
        <taxon>Spiroplasmataceae</taxon>
        <taxon>Spiroplasma</taxon>
    </lineage>
</organism>
<name>A0A2K8KGC1_9MOLU</name>
<feature type="compositionally biased region" description="Basic and acidic residues" evidence="1">
    <location>
        <begin position="20"/>
        <end position="35"/>
    </location>
</feature>
<dbReference type="Proteomes" id="UP000231179">
    <property type="component" value="Chromosome"/>
</dbReference>
<protein>
    <submittedName>
        <fullName evidence="2">Uncharacterized protein</fullName>
    </submittedName>
</protein>
<proteinExistence type="predicted"/>
<sequence>MNLEKKKNKLFDYTPNNPNDSKRPTLKDESTKSVEVEQEAQTVTLIAKPMLKAQELISDSVDKEAKSSAQSLIARLKAQVSEKTEQPSTNNVANPFVSVDPDAENYEKKDNVVMPDPNSEICLFNRNQAYKSQSDVNEYRDVKSKMLRLQKDVRITLTPAEIQQIVDYFSYQVVKITKKEVVIKDKKYGYEFYKNNNDQKWWVVALKFEELFNPKEVRYITLWSGNTFTGYGLPTLAACLKKADDLMSYGRTGTVVWRDCVMDWNEAGFRFIAGDDPKSFTFKEYMKIVKWYESNKIRIHVKDVKVKDYEDLMTEIKAQKAAGKPVNPLASLQAKLLETPRRAINIAGYPVSDPKFSGKDATKPENKLYQIAFSLTG</sequence>
<gene>
    <name evidence="2" type="ORF">SCLAR_v1c03950</name>
</gene>
<dbReference type="EMBL" id="CP024870">
    <property type="protein sequence ID" value="ATX70725.1"/>
    <property type="molecule type" value="Genomic_DNA"/>
</dbReference>
<dbReference type="AlphaFoldDB" id="A0A2K8KGC1"/>